<dbReference type="SUPFAM" id="SSF56519">
    <property type="entry name" value="Penicillin binding protein dimerisation domain"/>
    <property type="match status" value="1"/>
</dbReference>
<dbReference type="Gene3D" id="3.90.1310.10">
    <property type="entry name" value="Penicillin-binding protein 2a (Domain 2)"/>
    <property type="match status" value="1"/>
</dbReference>
<reference evidence="5" key="1">
    <citation type="submission" date="2018-05" db="EMBL/GenBank/DDBJ databases">
        <authorList>
            <person name="Lanie J.A."/>
            <person name="Ng W.-L."/>
            <person name="Kazmierczak K.M."/>
            <person name="Andrzejewski T.M."/>
            <person name="Davidsen T.M."/>
            <person name="Wayne K.J."/>
            <person name="Tettelin H."/>
            <person name="Glass J.I."/>
            <person name="Rusch D."/>
            <person name="Podicherti R."/>
            <person name="Tsui H.-C.T."/>
            <person name="Winkler M.E."/>
        </authorList>
    </citation>
    <scope>NUCLEOTIDE SEQUENCE</scope>
</reference>
<dbReference type="GO" id="GO:0071555">
    <property type="term" value="P:cell wall organization"/>
    <property type="evidence" value="ECO:0007669"/>
    <property type="project" value="TreeGrafter"/>
</dbReference>
<feature type="domain" description="Penicillin-binding protein dimerisation" evidence="4">
    <location>
        <begin position="70"/>
        <end position="181"/>
    </location>
</feature>
<protein>
    <recommendedName>
        <fullName evidence="4">Penicillin-binding protein dimerisation domain-containing protein</fullName>
    </recommendedName>
</protein>
<evidence type="ECO:0000259" key="4">
    <source>
        <dbReference type="Pfam" id="PF03717"/>
    </source>
</evidence>
<dbReference type="GO" id="GO:0008658">
    <property type="term" value="F:penicillin binding"/>
    <property type="evidence" value="ECO:0007669"/>
    <property type="project" value="InterPro"/>
</dbReference>
<dbReference type="PANTHER" id="PTHR30627:SF1">
    <property type="entry name" value="PEPTIDOGLYCAN D,D-TRANSPEPTIDASE FTSI"/>
    <property type="match status" value="1"/>
</dbReference>
<dbReference type="Pfam" id="PF03717">
    <property type="entry name" value="PBP_dimer"/>
    <property type="match status" value="1"/>
</dbReference>
<evidence type="ECO:0000256" key="1">
    <source>
        <dbReference type="ARBA" id="ARBA00004370"/>
    </source>
</evidence>
<keyword evidence="2 3" id="KW-0472">Membrane</keyword>
<dbReference type="EMBL" id="UINC01133039">
    <property type="protein sequence ID" value="SVD15722.1"/>
    <property type="molecule type" value="Genomic_DNA"/>
</dbReference>
<dbReference type="InterPro" id="IPR050515">
    <property type="entry name" value="Beta-lactam/transpept"/>
</dbReference>
<dbReference type="GO" id="GO:0005886">
    <property type="term" value="C:plasma membrane"/>
    <property type="evidence" value="ECO:0007669"/>
    <property type="project" value="TreeGrafter"/>
</dbReference>
<dbReference type="InterPro" id="IPR012338">
    <property type="entry name" value="Beta-lactam/transpept-like"/>
</dbReference>
<dbReference type="PANTHER" id="PTHR30627">
    <property type="entry name" value="PEPTIDOGLYCAN D,D-TRANSPEPTIDASE"/>
    <property type="match status" value="1"/>
</dbReference>
<keyword evidence="3" id="KW-0812">Transmembrane</keyword>
<dbReference type="Gene3D" id="3.30.450.330">
    <property type="match status" value="1"/>
</dbReference>
<name>A0A382T1M7_9ZZZZ</name>
<feature type="transmembrane region" description="Helical" evidence="3">
    <location>
        <begin position="28"/>
        <end position="47"/>
    </location>
</feature>
<dbReference type="AlphaFoldDB" id="A0A382T1M7"/>
<evidence type="ECO:0000313" key="5">
    <source>
        <dbReference type="EMBL" id="SVD15722.1"/>
    </source>
</evidence>
<sequence>MTSKSSSETQTHLVGIKAQAIRVGHTRLITVALIFTVCFVVLAGRLVELTVIREPGPPLTFATAALSKSTAGRADILDRNGTLLATNLLTASLYADARVVPNPVDTARRLMAVLPSLNTSAVQERLTTGRAFVWLKRNLTPGQQASVNDLGIPGLHFRNEQHRLYPHGVLESHVLGFTDMDGNGIAGIENYFDRVLRERGPEGQALQLSLDARVQHVLRDELVAAMETFQAVGAAGLVMDANTGEILALTSLPD</sequence>
<evidence type="ECO:0000256" key="3">
    <source>
        <dbReference type="SAM" id="Phobius"/>
    </source>
</evidence>
<proteinExistence type="predicted"/>
<gene>
    <name evidence="5" type="ORF">METZ01_LOCUS368576</name>
</gene>
<keyword evidence="3" id="KW-1133">Transmembrane helix</keyword>
<dbReference type="InterPro" id="IPR005311">
    <property type="entry name" value="PBP_dimer"/>
</dbReference>
<organism evidence="5">
    <name type="scientific">marine metagenome</name>
    <dbReference type="NCBI Taxonomy" id="408172"/>
    <lineage>
        <taxon>unclassified sequences</taxon>
        <taxon>metagenomes</taxon>
        <taxon>ecological metagenomes</taxon>
    </lineage>
</organism>
<dbReference type="InterPro" id="IPR036138">
    <property type="entry name" value="PBP_dimer_sf"/>
</dbReference>
<dbReference type="SUPFAM" id="SSF56601">
    <property type="entry name" value="beta-lactamase/transpeptidase-like"/>
    <property type="match status" value="1"/>
</dbReference>
<accession>A0A382T1M7</accession>
<feature type="non-terminal residue" evidence="5">
    <location>
        <position position="254"/>
    </location>
</feature>
<evidence type="ECO:0000256" key="2">
    <source>
        <dbReference type="ARBA" id="ARBA00023136"/>
    </source>
</evidence>
<comment type="subcellular location">
    <subcellularLocation>
        <location evidence="1">Membrane</location>
    </subcellularLocation>
</comment>